<evidence type="ECO:0000313" key="3">
    <source>
        <dbReference type="EMBL" id="CAK5262781.1"/>
    </source>
</evidence>
<dbReference type="EMBL" id="CAVNYO010000405">
    <property type="protein sequence ID" value="CAK5275356.1"/>
    <property type="molecule type" value="Genomic_DNA"/>
</dbReference>
<gene>
    <name evidence="3" type="ORF">MYCIT1_LOCUS1785</name>
    <name evidence="4" type="ORF">MYCIT1_LOCUS23061</name>
</gene>
<dbReference type="GO" id="GO:0006596">
    <property type="term" value="P:polyamine biosynthetic process"/>
    <property type="evidence" value="ECO:0007669"/>
    <property type="project" value="UniProtKB-KW"/>
</dbReference>
<accession>A0AAD2HHX3</accession>
<dbReference type="Gene3D" id="3.40.50.150">
    <property type="entry name" value="Vaccinia Virus protein VP39"/>
    <property type="match status" value="1"/>
</dbReference>
<feature type="transmembrane region" description="Helical" evidence="2">
    <location>
        <begin position="140"/>
        <end position="158"/>
    </location>
</feature>
<keyword evidence="5" id="KW-1185">Reference proteome</keyword>
<keyword evidence="2" id="KW-0812">Transmembrane</keyword>
<dbReference type="CDD" id="cd02440">
    <property type="entry name" value="AdoMet_MTases"/>
    <property type="match status" value="1"/>
</dbReference>
<name>A0AAD2HHX3_9AGAR</name>
<dbReference type="Proteomes" id="UP001295794">
    <property type="component" value="Unassembled WGS sequence"/>
</dbReference>
<dbReference type="PANTHER" id="PTHR43317">
    <property type="entry name" value="THERMOSPERMINE SYNTHASE ACAULIS5"/>
    <property type="match status" value="1"/>
</dbReference>
<feature type="transmembrane region" description="Helical" evidence="2">
    <location>
        <begin position="43"/>
        <end position="61"/>
    </location>
</feature>
<dbReference type="NCBIfam" id="NF037959">
    <property type="entry name" value="MFS_SpdSyn"/>
    <property type="match status" value="1"/>
</dbReference>
<dbReference type="PANTHER" id="PTHR43317:SF1">
    <property type="entry name" value="THERMOSPERMINE SYNTHASE ACAULIS5"/>
    <property type="match status" value="1"/>
</dbReference>
<evidence type="ECO:0000313" key="4">
    <source>
        <dbReference type="EMBL" id="CAK5275356.1"/>
    </source>
</evidence>
<feature type="transmembrane region" description="Helical" evidence="2">
    <location>
        <begin position="12"/>
        <end position="31"/>
    </location>
</feature>
<organism evidence="4 5">
    <name type="scientific">Mycena citricolor</name>
    <dbReference type="NCBI Taxonomy" id="2018698"/>
    <lineage>
        <taxon>Eukaryota</taxon>
        <taxon>Fungi</taxon>
        <taxon>Dikarya</taxon>
        <taxon>Basidiomycota</taxon>
        <taxon>Agaricomycotina</taxon>
        <taxon>Agaricomycetes</taxon>
        <taxon>Agaricomycetidae</taxon>
        <taxon>Agaricales</taxon>
        <taxon>Marasmiineae</taxon>
        <taxon>Mycenaceae</taxon>
        <taxon>Mycena</taxon>
    </lineage>
</organism>
<dbReference type="InterPro" id="IPR029063">
    <property type="entry name" value="SAM-dependent_MTases_sf"/>
</dbReference>
<feature type="transmembrane region" description="Helical" evidence="2">
    <location>
        <begin position="73"/>
        <end position="93"/>
    </location>
</feature>
<dbReference type="EMBL" id="CAVNYO010000026">
    <property type="protein sequence ID" value="CAK5262781.1"/>
    <property type="molecule type" value="Genomic_DNA"/>
</dbReference>
<evidence type="ECO:0000313" key="5">
    <source>
        <dbReference type="Proteomes" id="UP001295794"/>
    </source>
</evidence>
<evidence type="ECO:0008006" key="6">
    <source>
        <dbReference type="Google" id="ProtNLM"/>
    </source>
</evidence>
<reference evidence="4" key="1">
    <citation type="submission" date="2023-11" db="EMBL/GenBank/DDBJ databases">
        <authorList>
            <person name="De Vega J J."/>
            <person name="De Vega J J."/>
        </authorList>
    </citation>
    <scope>NUCLEOTIDE SEQUENCE</scope>
</reference>
<keyword evidence="2" id="KW-1133">Transmembrane helix</keyword>
<sequence>MSWPAGPLGQMSRVGAGSAILLALSLVRFIYERALVPMYASGPTTYALDSTVVAASLLAAVHPFGHVSASSVLLYASLLFSVAPLTVYWTTLWSARLGWPVLGPIATHTVALVPLVLVLNVLVAEILPFGLIRTALVRRLVSGIVCVIAAVKLAGVWSRASFLDSVSETYVFHGLAATLLNFWLLSYDPNPAPSAVRRGQIPRKKKPSGIASNPYLRAFVIGFANYVLWKGRHVLSSPVLPHPLPEPYSHPSFPLLIHSAVQSVTGLIVVGEALPPPGYRGGADAEMHSLRYLRASHSLLGGTWMGAKVATLDSAPPPTDSFGTALGDSIYATFVLQEAVRLVNSTKKGVAGTWDRALIIGLGAGISASGFRRLGIETTIVEIDPAVYDAARLYFGLPEHDSENLFLEDARRWVFRKQASIEARNEENVFDIIVHDCFSGGGVPEHIFTLEFWNALRTTLHPEGVLVVNIAGTVTSEATRLVSQTLLKSFGHCRAFHDSPESLKIEQYETELMNFVFFCSPLRPLTFRPARKSDFLHSWLRESMLSSLLEREVAYELLTGELDDENYVLTDEHNPLGKLQDAQGHHHWQLMRQVLPDVFWETY</sequence>
<dbReference type="Pfam" id="PF01564">
    <property type="entry name" value="Spermine_synth"/>
    <property type="match status" value="1"/>
</dbReference>
<protein>
    <recommendedName>
        <fullName evidence="6">Spermine/spermidine synthase</fullName>
    </recommendedName>
</protein>
<dbReference type="SUPFAM" id="SSF53335">
    <property type="entry name" value="S-adenosyl-L-methionine-dependent methyltransferases"/>
    <property type="match status" value="1"/>
</dbReference>
<feature type="transmembrane region" description="Helical" evidence="2">
    <location>
        <begin position="105"/>
        <end position="128"/>
    </location>
</feature>
<proteinExistence type="predicted"/>
<comment type="caution">
    <text evidence="4">The sequence shown here is derived from an EMBL/GenBank/DDBJ whole genome shotgun (WGS) entry which is preliminary data.</text>
</comment>
<keyword evidence="1" id="KW-0620">Polyamine biosynthesis</keyword>
<evidence type="ECO:0000256" key="1">
    <source>
        <dbReference type="ARBA" id="ARBA00023115"/>
    </source>
</evidence>
<dbReference type="AlphaFoldDB" id="A0AAD2HHX3"/>
<evidence type="ECO:0000256" key="2">
    <source>
        <dbReference type="SAM" id="Phobius"/>
    </source>
</evidence>
<keyword evidence="2" id="KW-0472">Membrane</keyword>